<dbReference type="Gene3D" id="1.10.357.10">
    <property type="entry name" value="Tetracycline Repressor, domain 2"/>
    <property type="match status" value="1"/>
</dbReference>
<evidence type="ECO:0000259" key="3">
    <source>
        <dbReference type="PROSITE" id="PS50977"/>
    </source>
</evidence>
<dbReference type="STRING" id="640938.TR210_772"/>
<dbReference type="InterPro" id="IPR009057">
    <property type="entry name" value="Homeodomain-like_sf"/>
</dbReference>
<gene>
    <name evidence="5" type="ORF">SAMN05216375_10484</name>
    <name evidence="4" type="ORF">TR210_772</name>
</gene>
<dbReference type="PANTHER" id="PTHR43479:SF7">
    <property type="entry name" value="TETR-FAMILY TRANSCRIPTIONAL REGULATOR"/>
    <property type="match status" value="1"/>
</dbReference>
<dbReference type="Proteomes" id="UP000076878">
    <property type="component" value="Unassembled WGS sequence"/>
</dbReference>
<dbReference type="AlphaFoldDB" id="A0A143YGK9"/>
<accession>A0A143YGK9</accession>
<evidence type="ECO:0000256" key="2">
    <source>
        <dbReference type="PROSITE-ProRule" id="PRU00335"/>
    </source>
</evidence>
<dbReference type="EMBL" id="FJNB01000004">
    <property type="protein sequence ID" value="CZQ89134.1"/>
    <property type="molecule type" value="Genomic_DNA"/>
</dbReference>
<reference evidence="5 7" key="2">
    <citation type="submission" date="2016-10" db="EMBL/GenBank/DDBJ databases">
        <authorList>
            <person name="Varghese N."/>
            <person name="Submissions S."/>
        </authorList>
    </citation>
    <scope>NUCLEOTIDE SEQUENCE [LARGE SCALE GENOMIC DNA]</scope>
    <source>
        <strain evidence="5 7">DSM 22150</strain>
    </source>
</reference>
<feature type="domain" description="HTH tetR-type" evidence="3">
    <location>
        <begin position="9"/>
        <end position="69"/>
    </location>
</feature>
<sequence length="186" mass="22243">MEQLDLRVQKTYKALVEAFERLLLEKEFESISVTEICDAAMIRRPTFYKHFLDKYDFITFFIKHKMNKIFDFAIQKSNDEGVDFFIVVFEQLLDQFDNLLHLIFSIQTNGNSIFELESVREYGKSMLNNYVKKEDTDKELPLQLSYKGQIIMGITIQSVFWYKDKKSQISRKEVIELYTQTLDRLR</sequence>
<evidence type="ECO:0000313" key="5">
    <source>
        <dbReference type="EMBL" id="SEI85520.1"/>
    </source>
</evidence>
<keyword evidence="1 2" id="KW-0238">DNA-binding</keyword>
<evidence type="ECO:0000313" key="7">
    <source>
        <dbReference type="Proteomes" id="UP000199280"/>
    </source>
</evidence>
<proteinExistence type="predicted"/>
<evidence type="ECO:0000313" key="4">
    <source>
        <dbReference type="EMBL" id="CZQ89134.1"/>
    </source>
</evidence>
<dbReference type="SUPFAM" id="SSF46689">
    <property type="entry name" value="Homeodomain-like"/>
    <property type="match status" value="1"/>
</dbReference>
<dbReference type="PANTHER" id="PTHR43479">
    <property type="entry name" value="ACREF/ENVCD OPERON REPRESSOR-RELATED"/>
    <property type="match status" value="1"/>
</dbReference>
<dbReference type="PROSITE" id="PS50977">
    <property type="entry name" value="HTH_TETR_2"/>
    <property type="match status" value="1"/>
</dbReference>
<evidence type="ECO:0000256" key="1">
    <source>
        <dbReference type="ARBA" id="ARBA00023125"/>
    </source>
</evidence>
<dbReference type="RefSeq" id="WP_068560325.1">
    <property type="nucleotide sequence ID" value="NZ_FJNB01000004.1"/>
</dbReference>
<dbReference type="InterPro" id="IPR050624">
    <property type="entry name" value="HTH-type_Tx_Regulator"/>
</dbReference>
<keyword evidence="7" id="KW-1185">Reference proteome</keyword>
<dbReference type="GO" id="GO:0003677">
    <property type="term" value="F:DNA binding"/>
    <property type="evidence" value="ECO:0007669"/>
    <property type="project" value="UniProtKB-UniRule"/>
</dbReference>
<reference evidence="4 6" key="1">
    <citation type="submission" date="2016-02" db="EMBL/GenBank/DDBJ databases">
        <authorList>
            <person name="Wen L."/>
            <person name="He K."/>
            <person name="Yang H."/>
        </authorList>
    </citation>
    <scope>NUCLEOTIDE SEQUENCE [LARGE SCALE GENOMIC DNA]</scope>
    <source>
        <strain evidence="4">Trichococcus_R210</strain>
    </source>
</reference>
<feature type="DNA-binding region" description="H-T-H motif" evidence="2">
    <location>
        <begin position="32"/>
        <end position="51"/>
    </location>
</feature>
<evidence type="ECO:0000313" key="6">
    <source>
        <dbReference type="Proteomes" id="UP000076878"/>
    </source>
</evidence>
<dbReference type="InterPro" id="IPR001647">
    <property type="entry name" value="HTH_TetR"/>
</dbReference>
<protein>
    <submittedName>
        <fullName evidence="5">Transcriptional regulator, TetR family</fullName>
    </submittedName>
</protein>
<dbReference type="Proteomes" id="UP000199280">
    <property type="component" value="Unassembled WGS sequence"/>
</dbReference>
<organism evidence="4 6">
    <name type="scientific">Trichococcus ilyis</name>
    <dbReference type="NCBI Taxonomy" id="640938"/>
    <lineage>
        <taxon>Bacteria</taxon>
        <taxon>Bacillati</taxon>
        <taxon>Bacillota</taxon>
        <taxon>Bacilli</taxon>
        <taxon>Lactobacillales</taxon>
        <taxon>Carnobacteriaceae</taxon>
        <taxon>Trichococcus</taxon>
    </lineage>
</organism>
<name>A0A143YGK9_9LACT</name>
<dbReference type="EMBL" id="FNYT01000004">
    <property type="protein sequence ID" value="SEI85520.1"/>
    <property type="molecule type" value="Genomic_DNA"/>
</dbReference>
<dbReference type="OrthoDB" id="9810250at2"/>